<dbReference type="RefSeq" id="WP_103446934.1">
    <property type="nucleotide sequence ID" value="NZ_MINH01000019.1"/>
</dbReference>
<reference evidence="2 3" key="2">
    <citation type="submission" date="2018-03" db="EMBL/GenBank/DDBJ databases">
        <title>Draft genome of Pseudomonas putida strain KH-21-114.</title>
        <authorList>
            <person name="Yoshizawa S."/>
            <person name="Khan N.H."/>
            <person name="Nishimura M."/>
            <person name="Chiura H.X."/>
            <person name="Ogura Y."/>
            <person name="Hayashi T."/>
            <person name="Kogure K."/>
        </authorList>
    </citation>
    <scope>NUCLEOTIDE SEQUENCE [LARGE SCALE GENOMIC DNA]</scope>
    <source>
        <strain evidence="2 3">KH-21-114</strain>
    </source>
</reference>
<feature type="chain" id="PRO_5015571347" description="Lipoprotein" evidence="1">
    <location>
        <begin position="19"/>
        <end position="83"/>
    </location>
</feature>
<proteinExistence type="predicted"/>
<evidence type="ECO:0000256" key="1">
    <source>
        <dbReference type="SAM" id="SignalP"/>
    </source>
</evidence>
<dbReference type="AlphaFoldDB" id="A0A2S3X3N7"/>
<name>A0A2S3X3N7_PSEPU</name>
<gene>
    <name evidence="2" type="ORF">BGP84_10605</name>
</gene>
<evidence type="ECO:0008006" key="4">
    <source>
        <dbReference type="Google" id="ProtNLM"/>
    </source>
</evidence>
<feature type="signal peptide" evidence="1">
    <location>
        <begin position="1"/>
        <end position="18"/>
    </location>
</feature>
<evidence type="ECO:0000313" key="3">
    <source>
        <dbReference type="Proteomes" id="UP000237230"/>
    </source>
</evidence>
<evidence type="ECO:0000313" key="2">
    <source>
        <dbReference type="EMBL" id="POG10157.1"/>
    </source>
</evidence>
<sequence>MNTTARLLLATLCATAIAALTGCASHPELRPYTAEETRQLQLESIQRQSLSLDEYELRKRVIERSTSQQAVTDVAEAQPAIKG</sequence>
<comment type="caution">
    <text evidence="2">The sequence shown here is derived from an EMBL/GenBank/DDBJ whole genome shotgun (WGS) entry which is preliminary data.</text>
</comment>
<keyword evidence="1" id="KW-0732">Signal</keyword>
<dbReference type="Proteomes" id="UP000237230">
    <property type="component" value="Unassembled WGS sequence"/>
</dbReference>
<accession>A0A2S3X3N7</accession>
<organism evidence="2 3">
    <name type="scientific">Pseudomonas putida</name>
    <name type="common">Arthrobacter siderocapsulatus</name>
    <dbReference type="NCBI Taxonomy" id="303"/>
    <lineage>
        <taxon>Bacteria</taxon>
        <taxon>Pseudomonadati</taxon>
        <taxon>Pseudomonadota</taxon>
        <taxon>Gammaproteobacteria</taxon>
        <taxon>Pseudomonadales</taxon>
        <taxon>Pseudomonadaceae</taxon>
        <taxon>Pseudomonas</taxon>
    </lineage>
</organism>
<reference evidence="2 3" key="1">
    <citation type="submission" date="2016-08" db="EMBL/GenBank/DDBJ databases">
        <authorList>
            <person name="Seilhamer J.J."/>
        </authorList>
    </citation>
    <scope>NUCLEOTIDE SEQUENCE [LARGE SCALE GENOMIC DNA]</scope>
    <source>
        <strain evidence="2 3">KH-21-114</strain>
    </source>
</reference>
<dbReference type="PROSITE" id="PS51257">
    <property type="entry name" value="PROKAR_LIPOPROTEIN"/>
    <property type="match status" value="1"/>
</dbReference>
<protein>
    <recommendedName>
        <fullName evidence="4">Lipoprotein</fullName>
    </recommendedName>
</protein>
<dbReference type="EMBL" id="MINH01000019">
    <property type="protein sequence ID" value="POG10157.1"/>
    <property type="molecule type" value="Genomic_DNA"/>
</dbReference>
<dbReference type="OrthoDB" id="7015055at2"/>